<dbReference type="EMBL" id="MPZS01000001">
    <property type="protein sequence ID" value="OOY13481.1"/>
    <property type="molecule type" value="Genomic_DNA"/>
</dbReference>
<organism evidence="3 4">
    <name type="scientific">Thioclava marina</name>
    <dbReference type="NCBI Taxonomy" id="1915077"/>
    <lineage>
        <taxon>Bacteria</taxon>
        <taxon>Pseudomonadati</taxon>
        <taxon>Pseudomonadota</taxon>
        <taxon>Alphaproteobacteria</taxon>
        <taxon>Rhodobacterales</taxon>
        <taxon>Paracoccaceae</taxon>
        <taxon>Thioclava</taxon>
    </lineage>
</organism>
<evidence type="ECO:0000259" key="2">
    <source>
        <dbReference type="Pfam" id="PF04230"/>
    </source>
</evidence>
<accession>A0ABX3MPK7</accession>
<name>A0ABX3MPK7_9RHOB</name>
<proteinExistence type="predicted"/>
<feature type="region of interest" description="Disordered" evidence="1">
    <location>
        <begin position="328"/>
        <end position="352"/>
    </location>
</feature>
<keyword evidence="4" id="KW-1185">Reference proteome</keyword>
<reference evidence="3 4" key="1">
    <citation type="submission" date="2016-11" db="EMBL/GenBank/DDBJ databases">
        <title>A multilocus sequence analysis scheme for characterization of bacteria in the genus Thioclava.</title>
        <authorList>
            <person name="Liu Y."/>
            <person name="Shao Z."/>
        </authorList>
    </citation>
    <scope>NUCLEOTIDE SEQUENCE [LARGE SCALE GENOMIC DNA]</scope>
    <source>
        <strain evidence="3 4">11.10-0-13</strain>
    </source>
</reference>
<feature type="domain" description="Polysaccharide pyruvyl transferase" evidence="2">
    <location>
        <begin position="23"/>
        <end position="273"/>
    </location>
</feature>
<dbReference type="Pfam" id="PF04230">
    <property type="entry name" value="PS_pyruv_trans"/>
    <property type="match status" value="1"/>
</dbReference>
<protein>
    <recommendedName>
        <fullName evidence="2">Polysaccharide pyruvyl transferase domain-containing protein</fullName>
    </recommendedName>
</protein>
<gene>
    <name evidence="3" type="ORF">BMG00_06830</name>
</gene>
<evidence type="ECO:0000256" key="1">
    <source>
        <dbReference type="SAM" id="MobiDB-lite"/>
    </source>
</evidence>
<dbReference type="PANTHER" id="PTHR36836">
    <property type="entry name" value="COLANIC ACID BIOSYNTHESIS PROTEIN WCAK"/>
    <property type="match status" value="1"/>
</dbReference>
<dbReference type="InterPro" id="IPR007345">
    <property type="entry name" value="Polysacch_pyruvyl_Trfase"/>
</dbReference>
<comment type="caution">
    <text evidence="3">The sequence shown here is derived from an EMBL/GenBank/DDBJ whole genome shotgun (WGS) entry which is preliminary data.</text>
</comment>
<sequence>MSDAFFAPRRAVAILDPAIATRNAGDEIISQAARHWIRQALPDHFLTHLPTHERMGIRSHRLIRQADHAIVGGSNLLTSRLLSDRGWRVGLRDLALVNKLVLLAAGWRDYERPPSAMTAAMLRRLLSRDAVHSVRDSHTKEMLAKAGIENVEVTACVTMWGLEPEPLSHIPQTRAEEVVTTFTMRKPSPADARIFDLLARSYRKVHVWPQGIDDLDYVTQVTQGRAEILAPTLEAYDALLASGRGLDYVGNRLHGGIRALQKGRRALILSIDNRAAEIARDTGLPVIARDAPEVEIAARIAQGAPLSVTLPRTAIARWLGQFPRAGEAPATGWQAGSTSARSAGALPFRPHP</sequence>
<dbReference type="Proteomes" id="UP000242224">
    <property type="component" value="Unassembled WGS sequence"/>
</dbReference>
<evidence type="ECO:0000313" key="3">
    <source>
        <dbReference type="EMBL" id="OOY13481.1"/>
    </source>
</evidence>
<evidence type="ECO:0000313" key="4">
    <source>
        <dbReference type="Proteomes" id="UP000242224"/>
    </source>
</evidence>
<dbReference type="PANTHER" id="PTHR36836:SF1">
    <property type="entry name" value="COLANIC ACID BIOSYNTHESIS PROTEIN WCAK"/>
    <property type="match status" value="1"/>
</dbReference>